<protein>
    <submittedName>
        <fullName evidence="4">Uncharacterized protein LOC100903488</fullName>
    </submittedName>
</protein>
<proteinExistence type="predicted"/>
<feature type="signal peptide" evidence="2">
    <location>
        <begin position="1"/>
        <end position="26"/>
    </location>
</feature>
<dbReference type="AlphaFoldDB" id="A0AAJ7PAZ2"/>
<evidence type="ECO:0000313" key="3">
    <source>
        <dbReference type="Proteomes" id="UP000694867"/>
    </source>
</evidence>
<keyword evidence="2" id="KW-0732">Signal</keyword>
<feature type="region of interest" description="Disordered" evidence="1">
    <location>
        <begin position="144"/>
        <end position="176"/>
    </location>
</feature>
<name>A0AAJ7PAZ2_9ACAR</name>
<reference evidence="4" key="1">
    <citation type="submission" date="2025-08" db="UniProtKB">
        <authorList>
            <consortium name="RefSeq"/>
        </authorList>
    </citation>
    <scope>IDENTIFICATION</scope>
</reference>
<accession>A0AAJ7PAZ2</accession>
<dbReference type="Proteomes" id="UP000694867">
    <property type="component" value="Unplaced"/>
</dbReference>
<gene>
    <name evidence="4" type="primary">LOC100903488</name>
</gene>
<dbReference type="KEGG" id="goe:100903488"/>
<feature type="chain" id="PRO_5042598417" evidence="2">
    <location>
        <begin position="27"/>
        <end position="176"/>
    </location>
</feature>
<keyword evidence="3" id="KW-1185">Reference proteome</keyword>
<feature type="compositionally biased region" description="Basic residues" evidence="1">
    <location>
        <begin position="162"/>
        <end position="176"/>
    </location>
</feature>
<organism evidence="3 4">
    <name type="scientific">Galendromus occidentalis</name>
    <name type="common">western predatory mite</name>
    <dbReference type="NCBI Taxonomy" id="34638"/>
    <lineage>
        <taxon>Eukaryota</taxon>
        <taxon>Metazoa</taxon>
        <taxon>Ecdysozoa</taxon>
        <taxon>Arthropoda</taxon>
        <taxon>Chelicerata</taxon>
        <taxon>Arachnida</taxon>
        <taxon>Acari</taxon>
        <taxon>Parasitiformes</taxon>
        <taxon>Mesostigmata</taxon>
        <taxon>Gamasina</taxon>
        <taxon>Phytoseioidea</taxon>
        <taxon>Phytoseiidae</taxon>
        <taxon>Typhlodrominae</taxon>
        <taxon>Galendromus</taxon>
    </lineage>
</organism>
<sequence>MNSSPIYGCFLLLAWLSLSCLHLTHNGVDGAQKKFTFLDCVAQEHPATVSPRFQECVDASSSSGTLFRFINGFECILRLANAIRPDRSVDVGTLFAAVGDFKGTRFEKAVLDCEAPLPAIKFTICMLERFREICKNRIVIPRPSKNGIGSSTPAPSSTPPRAKTKPSKNSLKRRPR</sequence>
<evidence type="ECO:0000256" key="2">
    <source>
        <dbReference type="SAM" id="SignalP"/>
    </source>
</evidence>
<dbReference type="RefSeq" id="XP_018497350.1">
    <property type="nucleotide sequence ID" value="XM_018641834.1"/>
</dbReference>
<evidence type="ECO:0000313" key="4">
    <source>
        <dbReference type="RefSeq" id="XP_018497350.1"/>
    </source>
</evidence>
<evidence type="ECO:0000256" key="1">
    <source>
        <dbReference type="SAM" id="MobiDB-lite"/>
    </source>
</evidence>
<dbReference type="GeneID" id="100903488"/>